<evidence type="ECO:0000313" key="1">
    <source>
        <dbReference type="EMBL" id="KAK6775881.1"/>
    </source>
</evidence>
<dbReference type="Proteomes" id="UP001371456">
    <property type="component" value="Unassembled WGS sequence"/>
</dbReference>
<sequence>MMFGLWESGEWAGVGKTIVVRAAFDILSPQFDGACFLVDIKETKEMHSLQNILLSELLRKK</sequence>
<organism evidence="1 2">
    <name type="scientific">Solanum bulbocastanum</name>
    <name type="common">Wild potato</name>
    <dbReference type="NCBI Taxonomy" id="147425"/>
    <lineage>
        <taxon>Eukaryota</taxon>
        <taxon>Viridiplantae</taxon>
        <taxon>Streptophyta</taxon>
        <taxon>Embryophyta</taxon>
        <taxon>Tracheophyta</taxon>
        <taxon>Spermatophyta</taxon>
        <taxon>Magnoliopsida</taxon>
        <taxon>eudicotyledons</taxon>
        <taxon>Gunneridae</taxon>
        <taxon>Pentapetalae</taxon>
        <taxon>asterids</taxon>
        <taxon>lamiids</taxon>
        <taxon>Solanales</taxon>
        <taxon>Solanaceae</taxon>
        <taxon>Solanoideae</taxon>
        <taxon>Solaneae</taxon>
        <taxon>Solanum</taxon>
    </lineage>
</organism>
<accession>A0AAN8T2D9</accession>
<protein>
    <submittedName>
        <fullName evidence="1">Uncharacterized protein</fullName>
    </submittedName>
</protein>
<dbReference type="EMBL" id="JBANQN010000011">
    <property type="protein sequence ID" value="KAK6775881.1"/>
    <property type="molecule type" value="Genomic_DNA"/>
</dbReference>
<proteinExistence type="predicted"/>
<name>A0AAN8T2D9_SOLBU</name>
<gene>
    <name evidence="1" type="ORF">RDI58_026882</name>
</gene>
<dbReference type="AlphaFoldDB" id="A0AAN8T2D9"/>
<keyword evidence="2" id="KW-1185">Reference proteome</keyword>
<evidence type="ECO:0000313" key="2">
    <source>
        <dbReference type="Proteomes" id="UP001371456"/>
    </source>
</evidence>
<comment type="caution">
    <text evidence="1">The sequence shown here is derived from an EMBL/GenBank/DDBJ whole genome shotgun (WGS) entry which is preliminary data.</text>
</comment>
<reference evidence="1 2" key="1">
    <citation type="submission" date="2024-02" db="EMBL/GenBank/DDBJ databases">
        <title>de novo genome assembly of Solanum bulbocastanum strain 11H21.</title>
        <authorList>
            <person name="Hosaka A.J."/>
        </authorList>
    </citation>
    <scope>NUCLEOTIDE SEQUENCE [LARGE SCALE GENOMIC DNA]</scope>
    <source>
        <tissue evidence="1">Young leaves</tissue>
    </source>
</reference>